<dbReference type="eggNOG" id="ENOG5030ZN6">
    <property type="taxonomic scope" value="Bacteria"/>
</dbReference>
<dbReference type="EMBL" id="ASWH01000002">
    <property type="protein sequence ID" value="EOW79548.1"/>
    <property type="molecule type" value="Genomic_DNA"/>
</dbReference>
<protein>
    <submittedName>
        <fullName evidence="1">Uncharacterized protein</fullName>
    </submittedName>
</protein>
<reference evidence="1 3" key="1">
    <citation type="submission" date="2013-02" db="EMBL/GenBank/DDBJ databases">
        <title>The Genome Sequence of Enterococcus gilvus ATCC BAA-350.</title>
        <authorList>
            <consortium name="The Broad Institute Genome Sequencing Platform"/>
            <consortium name="The Broad Institute Genome Sequencing Center for Infectious Disease"/>
            <person name="Earl A.M."/>
            <person name="Gilmore M.S."/>
            <person name="Lebreton F."/>
            <person name="Walker B."/>
            <person name="Young S.K."/>
            <person name="Zeng Q."/>
            <person name="Gargeya S."/>
            <person name="Fitzgerald M."/>
            <person name="Haas B."/>
            <person name="Abouelleil A."/>
            <person name="Alvarado L."/>
            <person name="Arachchi H.M."/>
            <person name="Berlin A.M."/>
            <person name="Chapman S.B."/>
            <person name="Dewar J."/>
            <person name="Goldberg J."/>
            <person name="Griggs A."/>
            <person name="Gujja S."/>
            <person name="Hansen M."/>
            <person name="Howarth C."/>
            <person name="Imamovic A."/>
            <person name="Larimer J."/>
            <person name="McCowan C."/>
            <person name="Murphy C."/>
            <person name="Neiman D."/>
            <person name="Pearson M."/>
            <person name="Priest M."/>
            <person name="Roberts A."/>
            <person name="Saif S."/>
            <person name="Shea T."/>
            <person name="Sisk P."/>
            <person name="Sykes S."/>
            <person name="Wortman J."/>
            <person name="Nusbaum C."/>
            <person name="Birren B."/>
        </authorList>
    </citation>
    <scope>NUCLEOTIDE SEQUENCE [LARGE SCALE GENOMIC DNA]</scope>
    <source>
        <strain evidence="1 3">ATCC BAA-350</strain>
    </source>
</reference>
<dbReference type="PATRIC" id="fig|1158614.3.peg.695"/>
<dbReference type="AlphaFoldDB" id="R2VL16"/>
<name>R2VL16_9ENTE</name>
<sequence>MTINYEKIQQSYGDYRTARVIWITTLKDEHLLKCDVLDKDGTLLYRVIEPPESDNYELADEGKLTKDQVLEIGRLMETNNPLYEWDQEDMEDTILMLGSFGKEMSIQQWMAKTSFKNQETMLTYVVYSGESLEESQPYIEHLDKKLTEDEIIEQHLLQKIQQDEEIGSMEVTIARSGMVSSYFLTFETERG</sequence>
<evidence type="ECO:0000313" key="4">
    <source>
        <dbReference type="Proteomes" id="UP000014160"/>
    </source>
</evidence>
<comment type="caution">
    <text evidence="1">The sequence shown here is derived from an EMBL/GenBank/DDBJ whole genome shotgun (WGS) entry which is preliminary data.</text>
</comment>
<keyword evidence="4" id="KW-1185">Reference proteome</keyword>
<reference evidence="2 4" key="2">
    <citation type="submission" date="2013-03" db="EMBL/GenBank/DDBJ databases">
        <title>The Genome Sequence of Enterococcus gilvus ATCC BAA-350 (PacBio/Illumina hybrid assembly).</title>
        <authorList>
            <consortium name="The Broad Institute Genomics Platform"/>
            <consortium name="The Broad Institute Genome Sequencing Center for Infectious Disease"/>
            <person name="Earl A."/>
            <person name="Russ C."/>
            <person name="Gilmore M."/>
            <person name="Surin D."/>
            <person name="Walker B."/>
            <person name="Young S."/>
            <person name="Zeng Q."/>
            <person name="Gargeya S."/>
            <person name="Fitzgerald M."/>
            <person name="Haas B."/>
            <person name="Abouelleil A."/>
            <person name="Allen A.W."/>
            <person name="Alvarado L."/>
            <person name="Arachchi H.M."/>
            <person name="Berlin A.M."/>
            <person name="Chapman S.B."/>
            <person name="Gainer-Dewar J."/>
            <person name="Goldberg J."/>
            <person name="Griggs A."/>
            <person name="Gujja S."/>
            <person name="Hansen M."/>
            <person name="Howarth C."/>
            <person name="Imamovic A."/>
            <person name="Ireland A."/>
            <person name="Larimer J."/>
            <person name="McCowan C."/>
            <person name="Murphy C."/>
            <person name="Pearson M."/>
            <person name="Poon T.W."/>
            <person name="Priest M."/>
            <person name="Roberts A."/>
            <person name="Saif S."/>
            <person name="Shea T."/>
            <person name="Sisk P."/>
            <person name="Sykes S."/>
            <person name="Wortman J."/>
            <person name="Nusbaum C."/>
            <person name="Birren B."/>
        </authorList>
    </citation>
    <scope>NUCLEOTIDE SEQUENCE [LARGE SCALE GENOMIC DNA]</scope>
    <source>
        <strain evidence="2 4">ATCC BAA-350</strain>
    </source>
</reference>
<organism evidence="1 3">
    <name type="scientific">Enterococcus gilvus ATCC BAA-350</name>
    <dbReference type="NCBI Taxonomy" id="1158614"/>
    <lineage>
        <taxon>Bacteria</taxon>
        <taxon>Bacillati</taxon>
        <taxon>Bacillota</taxon>
        <taxon>Bacilli</taxon>
        <taxon>Lactobacillales</taxon>
        <taxon>Enterococcaceae</taxon>
        <taxon>Enterococcus</taxon>
    </lineage>
</organism>
<proteinExistence type="predicted"/>
<dbReference type="Proteomes" id="UP000013750">
    <property type="component" value="Unassembled WGS sequence"/>
</dbReference>
<evidence type="ECO:0000313" key="3">
    <source>
        <dbReference type="Proteomes" id="UP000013750"/>
    </source>
</evidence>
<accession>R2VL16</accession>
<dbReference type="OrthoDB" id="2194007at2"/>
<gene>
    <name evidence="2" type="ORF">I592_03688</name>
    <name evidence="1" type="ORF">UKC_00673</name>
</gene>
<evidence type="ECO:0000313" key="2">
    <source>
        <dbReference type="EMBL" id="EOW79548.1"/>
    </source>
</evidence>
<dbReference type="EMBL" id="AJDQ01000003">
    <property type="protein sequence ID" value="EOI58600.1"/>
    <property type="molecule type" value="Genomic_DNA"/>
</dbReference>
<dbReference type="Proteomes" id="UP000014160">
    <property type="component" value="Unassembled WGS sequence"/>
</dbReference>
<dbReference type="HOGENOM" id="CLU_1419524_0_0_9"/>
<evidence type="ECO:0000313" key="1">
    <source>
        <dbReference type="EMBL" id="EOI58600.1"/>
    </source>
</evidence>
<dbReference type="RefSeq" id="WP_010779122.1">
    <property type="nucleotide sequence ID" value="NZ_ASWH01000002.1"/>
</dbReference>